<gene>
    <name evidence="1" type="ORF">Lstg_3328</name>
    <name evidence="2" type="ORF">NCTC11991_02676</name>
</gene>
<evidence type="ECO:0000313" key="2">
    <source>
        <dbReference type="EMBL" id="STY24060.1"/>
    </source>
</evidence>
<accession>A0A378LCI1</accession>
<dbReference type="AlphaFoldDB" id="A0A378LCI1"/>
<dbReference type="EMBL" id="UGOY01000001">
    <property type="protein sequence ID" value="STY24060.1"/>
    <property type="molecule type" value="Genomic_DNA"/>
</dbReference>
<reference evidence="2 4" key="2">
    <citation type="submission" date="2018-06" db="EMBL/GenBank/DDBJ databases">
        <authorList>
            <consortium name="Pathogen Informatics"/>
            <person name="Doyle S."/>
        </authorList>
    </citation>
    <scope>NUCLEOTIDE SEQUENCE [LARGE SCALE GENOMIC DNA]</scope>
    <source>
        <strain evidence="2 4">NCTC11991</strain>
    </source>
</reference>
<dbReference type="RefSeq" id="WP_058478758.1">
    <property type="nucleotide sequence ID" value="NZ_CAAAIO010000009.1"/>
</dbReference>
<name>A0A378LCI1_9GAMM</name>
<reference evidence="1 3" key="1">
    <citation type="submission" date="2015-11" db="EMBL/GenBank/DDBJ databases">
        <title>Genomic analysis of 38 Legionella species identifies large and diverse effector repertoires.</title>
        <authorList>
            <person name="Burstein D."/>
            <person name="Amaro F."/>
            <person name="Zusman T."/>
            <person name="Lifshitz Z."/>
            <person name="Cohen O."/>
            <person name="Gilbert J.A."/>
            <person name="Pupko T."/>
            <person name="Shuman H.A."/>
            <person name="Segal G."/>
        </authorList>
    </citation>
    <scope>NUCLEOTIDE SEQUENCE [LARGE SCALE GENOMIC DNA]</scope>
    <source>
        <strain evidence="1 3">SC-18-C9</strain>
    </source>
</reference>
<keyword evidence="3" id="KW-1185">Reference proteome</keyword>
<dbReference type="STRING" id="460.Lstg_3328"/>
<proteinExistence type="predicted"/>
<evidence type="ECO:0000313" key="1">
    <source>
        <dbReference type="EMBL" id="KTD70326.1"/>
    </source>
</evidence>
<sequence>MKRVTIQEALGKYDSKKGYRRTLIKEEPHIKELRSFFGDLKEDDLSPSSLQKLALILIGKNTRTDASESGKAFEGLVNMLGGYEALDTLNDANYLTEDNVVFLERHPNEAKALAPLIVSISKTPIGTDIKKVFSIAEKLKNPQELITVFKELELISHSKNAYFFINILSLLNQHNLNSDEVMPFLKGADASIIFIYQILETLAEKNPSLITQPNVIHLLKIKHHFDFHTLLKILPQDQETLDSLFQSDDTYTLGQHFWLEDIVKNFKEAGWDLHPYLGTILSGNIKGYAVRRALKELIELKLKPELLPQIVQTIFSHSHESTELMDAVKTLHKAGLDEQFLKIAFAVPKFSDRIAAALVTLQKAECYNEATKVYICLSPEHALGLAQFWIQFSNAECSDSSQRAAMLKRPQCASYTAEVIEFLQQHKLNNEKNVLAVCKAKLTSKALLNLLNLMLESKILVQPRLDILWSKLSFIKTLDSGAQCLANVGKLDDLNFDSLMSDPINAVALAENLGGKPFPKDNSPLKNPGAQDFSTIRKTTKILCQGYRQGLFSTGMSSEQRKDFIKAKQGKTVEESQKEIVVKIVGYLGNQALEEATERHIAEDTYSSFLKI</sequence>
<evidence type="ECO:0000313" key="3">
    <source>
        <dbReference type="Proteomes" id="UP000054820"/>
    </source>
</evidence>
<protein>
    <submittedName>
        <fullName evidence="2">Uncharacterized protein</fullName>
    </submittedName>
</protein>
<dbReference type="Proteomes" id="UP000054820">
    <property type="component" value="Unassembled WGS sequence"/>
</dbReference>
<evidence type="ECO:0000313" key="4">
    <source>
        <dbReference type="Proteomes" id="UP000255110"/>
    </source>
</evidence>
<dbReference type="Proteomes" id="UP000255110">
    <property type="component" value="Unassembled WGS sequence"/>
</dbReference>
<dbReference type="OrthoDB" id="5651004at2"/>
<organism evidence="2 4">
    <name type="scientific">Legionella steigerwaltii</name>
    <dbReference type="NCBI Taxonomy" id="460"/>
    <lineage>
        <taxon>Bacteria</taxon>
        <taxon>Pseudomonadati</taxon>
        <taxon>Pseudomonadota</taxon>
        <taxon>Gammaproteobacteria</taxon>
        <taxon>Legionellales</taxon>
        <taxon>Legionellaceae</taxon>
        <taxon>Legionella</taxon>
    </lineage>
</organism>
<dbReference type="EMBL" id="LNYZ01000042">
    <property type="protein sequence ID" value="KTD70326.1"/>
    <property type="molecule type" value="Genomic_DNA"/>
</dbReference>